<keyword evidence="4 6" id="KW-1133">Transmembrane helix</keyword>
<evidence type="ECO:0000256" key="3">
    <source>
        <dbReference type="ARBA" id="ARBA00022692"/>
    </source>
</evidence>
<dbReference type="RefSeq" id="WP_271432526.1">
    <property type="nucleotide sequence ID" value="NZ_JAQIOY010000003.1"/>
</dbReference>
<dbReference type="PANTHER" id="PTHR30086">
    <property type="entry name" value="ARGININE EXPORTER PROTEIN ARGO"/>
    <property type="match status" value="1"/>
</dbReference>
<dbReference type="EMBL" id="JAQIOY010000003">
    <property type="protein sequence ID" value="MDA7425177.1"/>
    <property type="molecule type" value="Genomic_DNA"/>
</dbReference>
<dbReference type="Pfam" id="PF01810">
    <property type="entry name" value="LysE"/>
    <property type="match status" value="1"/>
</dbReference>
<dbReference type="Proteomes" id="UP001210720">
    <property type="component" value="Unassembled WGS sequence"/>
</dbReference>
<organism evidence="7 8">
    <name type="scientific">Thalassococcus lentus</name>
    <dbReference type="NCBI Taxonomy" id="1210524"/>
    <lineage>
        <taxon>Bacteria</taxon>
        <taxon>Pseudomonadati</taxon>
        <taxon>Pseudomonadota</taxon>
        <taxon>Alphaproteobacteria</taxon>
        <taxon>Rhodobacterales</taxon>
        <taxon>Roseobacteraceae</taxon>
        <taxon>Thalassococcus</taxon>
    </lineage>
</organism>
<keyword evidence="8" id="KW-1185">Reference proteome</keyword>
<comment type="caution">
    <text evidence="7">The sequence shown here is derived from an EMBL/GenBank/DDBJ whole genome shotgun (WGS) entry which is preliminary data.</text>
</comment>
<evidence type="ECO:0000313" key="8">
    <source>
        <dbReference type="Proteomes" id="UP001210720"/>
    </source>
</evidence>
<dbReference type="InterPro" id="IPR001123">
    <property type="entry name" value="LeuE-type"/>
</dbReference>
<comment type="subcellular location">
    <subcellularLocation>
        <location evidence="1">Cell membrane</location>
        <topology evidence="1">Multi-pass membrane protein</topology>
    </subcellularLocation>
</comment>
<dbReference type="PANTHER" id="PTHR30086:SF20">
    <property type="entry name" value="ARGININE EXPORTER PROTEIN ARGO-RELATED"/>
    <property type="match status" value="1"/>
</dbReference>
<protein>
    <submittedName>
        <fullName evidence="7">LysE family translocator</fullName>
    </submittedName>
</protein>
<proteinExistence type="predicted"/>
<feature type="transmembrane region" description="Helical" evidence="6">
    <location>
        <begin position="178"/>
        <end position="196"/>
    </location>
</feature>
<evidence type="ECO:0000256" key="2">
    <source>
        <dbReference type="ARBA" id="ARBA00022475"/>
    </source>
</evidence>
<keyword evidence="3 6" id="KW-0812">Transmembrane</keyword>
<evidence type="ECO:0000256" key="4">
    <source>
        <dbReference type="ARBA" id="ARBA00022989"/>
    </source>
</evidence>
<feature type="transmembrane region" description="Helical" evidence="6">
    <location>
        <begin position="42"/>
        <end position="61"/>
    </location>
</feature>
<feature type="transmembrane region" description="Helical" evidence="6">
    <location>
        <begin position="140"/>
        <end position="166"/>
    </location>
</feature>
<evidence type="ECO:0000313" key="7">
    <source>
        <dbReference type="EMBL" id="MDA7425177.1"/>
    </source>
</evidence>
<gene>
    <name evidence="7" type="ORF">PFY00_10590</name>
</gene>
<keyword evidence="2" id="KW-1003">Cell membrane</keyword>
<reference evidence="7 8" key="1">
    <citation type="submission" date="2023-01" db="EMBL/GenBank/DDBJ databases">
        <title>Thalassococcus onchidii sp. nov., isolated from a marine invertebrate from the South China Sea.</title>
        <authorList>
            <person name="Xu S."/>
            <person name="Liu Z."/>
            <person name="Xu Y."/>
        </authorList>
    </citation>
    <scope>NUCLEOTIDE SEQUENCE [LARGE SCALE GENOMIC DNA]</scope>
    <source>
        <strain evidence="7 8">KCTC 32084</strain>
    </source>
</reference>
<sequence>MTLEIFLALALFAASTLFTPGPNNLMLMASGANFGIRRSVPHLLGVAFGFPIMIIPVGLGIMQLFDLWPPSYMILKALSVAYILWLAWKIANASAPKEAKVDAKPLTFLQASAFQWVNPKAWSMALGAITLYAASRDLPAVLIVSGTFAAIGLVSAFSWTSLGTAVRRLLANPKRLQAFNWTMAILLIASMLPVLFG</sequence>
<evidence type="ECO:0000256" key="1">
    <source>
        <dbReference type="ARBA" id="ARBA00004651"/>
    </source>
</evidence>
<accession>A0ABT4XTD9</accession>
<name>A0ABT4XTD9_9RHOB</name>
<keyword evidence="5 6" id="KW-0472">Membrane</keyword>
<evidence type="ECO:0000256" key="5">
    <source>
        <dbReference type="ARBA" id="ARBA00023136"/>
    </source>
</evidence>
<evidence type="ECO:0000256" key="6">
    <source>
        <dbReference type="SAM" id="Phobius"/>
    </source>
</evidence>
<feature type="transmembrane region" description="Helical" evidence="6">
    <location>
        <begin position="73"/>
        <end position="91"/>
    </location>
</feature>